<dbReference type="OrthoDB" id="10447094at2759"/>
<evidence type="ECO:0000256" key="1">
    <source>
        <dbReference type="SAM" id="MobiDB-lite"/>
    </source>
</evidence>
<feature type="compositionally biased region" description="Gly residues" evidence="1">
    <location>
        <begin position="733"/>
        <end position="749"/>
    </location>
</feature>
<organism evidence="2 3">
    <name type="scientific">Triparma columacea</name>
    <dbReference type="NCBI Taxonomy" id="722753"/>
    <lineage>
        <taxon>Eukaryota</taxon>
        <taxon>Sar</taxon>
        <taxon>Stramenopiles</taxon>
        <taxon>Ochrophyta</taxon>
        <taxon>Bolidophyceae</taxon>
        <taxon>Parmales</taxon>
        <taxon>Triparmaceae</taxon>
        <taxon>Triparma</taxon>
    </lineage>
</organism>
<protein>
    <recommendedName>
        <fullName evidence="4">F-box domain-containing protein</fullName>
    </recommendedName>
</protein>
<evidence type="ECO:0000313" key="2">
    <source>
        <dbReference type="EMBL" id="GMI49195.1"/>
    </source>
</evidence>
<evidence type="ECO:0008006" key="4">
    <source>
        <dbReference type="Google" id="ProtNLM"/>
    </source>
</evidence>
<name>A0A9W7LFJ8_9STRA</name>
<feature type="compositionally biased region" description="Basic and acidic residues" evidence="1">
    <location>
        <begin position="168"/>
        <end position="179"/>
    </location>
</feature>
<dbReference type="Proteomes" id="UP001165065">
    <property type="component" value="Unassembled WGS sequence"/>
</dbReference>
<reference evidence="3" key="1">
    <citation type="journal article" date="2023" name="Commun. Biol.">
        <title>Genome analysis of Parmales, the sister group of diatoms, reveals the evolutionary specialization of diatoms from phago-mixotrophs to photoautotrophs.</title>
        <authorList>
            <person name="Ban H."/>
            <person name="Sato S."/>
            <person name="Yoshikawa S."/>
            <person name="Yamada K."/>
            <person name="Nakamura Y."/>
            <person name="Ichinomiya M."/>
            <person name="Sato N."/>
            <person name="Blanc-Mathieu R."/>
            <person name="Endo H."/>
            <person name="Kuwata A."/>
            <person name="Ogata H."/>
        </authorList>
    </citation>
    <scope>NUCLEOTIDE SEQUENCE [LARGE SCALE GENOMIC DNA]</scope>
</reference>
<feature type="region of interest" description="Disordered" evidence="1">
    <location>
        <begin position="732"/>
        <end position="781"/>
    </location>
</feature>
<feature type="region of interest" description="Disordered" evidence="1">
    <location>
        <begin position="144"/>
        <end position="188"/>
    </location>
</feature>
<dbReference type="EMBL" id="BRYA01000476">
    <property type="protein sequence ID" value="GMI49195.1"/>
    <property type="molecule type" value="Genomic_DNA"/>
</dbReference>
<accession>A0A9W7LFJ8</accession>
<feature type="compositionally biased region" description="Basic and acidic residues" evidence="1">
    <location>
        <begin position="764"/>
        <end position="773"/>
    </location>
</feature>
<sequence>MVRGNFQRRLEQAQSRKEQAAQNKVTKAHEKALSSIVKKARSAVHIWLAGEEEVCKYSFFKRRVCTDRKCKKNHTLFPLCEVMDKTVCERIAQEETKQGGRSRGRLLLGKHVELIGDNRSNYKMPALSTIVYVVIGGEMVYSEEGGFTPEAPPPPPPPSPLPPPSSPRKNDNPSVDKDTNTTSSKAPHPLANPFLLLPDAVIIKIHSFLHFRHFGLVALTCKELYTRSFNPKMVDLLDKVLGFNVIMNDTLLKTDNRRLFALRELLLDVRNLDVLRSVPLKGSFVVSSGAELLNDSYAVSAVDKSLDVHYIGDEDEGYHQFSIHASPLKKSYVVQSYGATTNFLVTVSDKNFVPDGWIPNQNRPFVTILRISDVLCRDGVNANTPAFDLSQFISTSLDDNPSLSHPVGNTSDPPLIHDHGGSLHFITCTVSDSRFPSEVNAWPAAGTDAFVVSLPMMWGVVGQNMETDEGQVVEVVYARTLDSILFEYTEENGLKMVKILSRFRLYEYQDSEPSPVDNPLSFSTSILVRVPPGGIELEKKFLRDAECIDNIPDLSTWMGADVLPWSTRTNMLGLGLKQLVVCCVGDVFYVENPSVKHAVGSAAVGVKVKGVLERSFCMMGKDAVSECSIPGNIRCLYMEHSSSKSRLLVRREVSGFSLELQYHLESEGWVEIPREGENEILHPRVSKSTLVGTRLTELIVQARGGTWLTVQKERNIPGVTVSLIRGRKMKGLEGAGEKGGGGEGGGTPTGGKNSRKKKKKRLASKKEGKKDNFARGMSHGG</sequence>
<dbReference type="AlphaFoldDB" id="A0A9W7LFJ8"/>
<feature type="compositionally biased region" description="Basic residues" evidence="1">
    <location>
        <begin position="753"/>
        <end position="763"/>
    </location>
</feature>
<proteinExistence type="predicted"/>
<keyword evidence="3" id="KW-1185">Reference proteome</keyword>
<feature type="compositionally biased region" description="Pro residues" evidence="1">
    <location>
        <begin position="150"/>
        <end position="166"/>
    </location>
</feature>
<gene>
    <name evidence="2" type="ORF">TrCOL_g12557</name>
</gene>
<comment type="caution">
    <text evidence="2">The sequence shown here is derived from an EMBL/GenBank/DDBJ whole genome shotgun (WGS) entry which is preliminary data.</text>
</comment>
<evidence type="ECO:0000313" key="3">
    <source>
        <dbReference type="Proteomes" id="UP001165065"/>
    </source>
</evidence>